<proteinExistence type="predicted"/>
<dbReference type="STRING" id="596152.DesU5LDRAFT_3170"/>
<evidence type="ECO:0000313" key="1">
    <source>
        <dbReference type="EMBL" id="EIG54804.1"/>
    </source>
</evidence>
<reference evidence="1" key="1">
    <citation type="submission" date="2011-11" db="EMBL/GenBank/DDBJ databases">
        <title>Improved High-Quality Draft sequence of Desulfovibrio sp. U5L.</title>
        <authorList>
            <consortium name="US DOE Joint Genome Institute"/>
            <person name="Lucas S."/>
            <person name="Han J."/>
            <person name="Lapidus A."/>
            <person name="Cheng J.-F."/>
            <person name="Goodwin L."/>
            <person name="Pitluck S."/>
            <person name="Peters L."/>
            <person name="Ovchinnikova G."/>
            <person name="Held B."/>
            <person name="Detter J.C."/>
            <person name="Han C."/>
            <person name="Tapia R."/>
            <person name="Land M."/>
            <person name="Hauser L."/>
            <person name="Kyrpides N."/>
            <person name="Ivanova N."/>
            <person name="Pagani I."/>
            <person name="Gabster J."/>
            <person name="Walker C."/>
            <person name="Stolyar S."/>
            <person name="Stahl D."/>
            <person name="Arkin A."/>
            <person name="Dehal P."/>
            <person name="Hazen T."/>
            <person name="Woyke T."/>
        </authorList>
    </citation>
    <scope>NUCLEOTIDE SEQUENCE [LARGE SCALE GENOMIC DNA]</scope>
    <source>
        <strain evidence="1">U5L</strain>
    </source>
</reference>
<organism evidence="1">
    <name type="scientific">Desulfovibrio sp. U5L</name>
    <dbReference type="NCBI Taxonomy" id="596152"/>
    <lineage>
        <taxon>Bacteria</taxon>
        <taxon>Pseudomonadati</taxon>
        <taxon>Thermodesulfobacteriota</taxon>
        <taxon>Desulfovibrionia</taxon>
        <taxon>Desulfovibrionales</taxon>
        <taxon>Desulfovibrionaceae</taxon>
        <taxon>Desulfovibrio</taxon>
    </lineage>
</organism>
<gene>
    <name evidence="1" type="ORF">DesU5LDRAFT_3170</name>
</gene>
<dbReference type="InterPro" id="IPR035919">
    <property type="entry name" value="EAL_sf"/>
</dbReference>
<dbReference type="AlphaFoldDB" id="I2Q4U8"/>
<sequence length="245" mass="25872">MARTFADPLATAPDPARRCDGVAGAATGSGRGVFFRALVDLDTGGVAGIEAAPGRPGRPVPGPGPVLGLRSQTAASLGAWGREVREPAAYLVRGDLDTRPGAIGASHGVAAGRIILMFDVAVLFAAPARSLDLLLACKRAKARILLDNFPLDDPPARFMEMLPADILRVAPWSMPWHWDASRRDAALASVLAFAGNLLMDVAVEGVDGEERRKLRRLGVRYAQGGWRRDALGLIPGPVRLSCGVR</sequence>
<protein>
    <submittedName>
        <fullName evidence="1">EAL domain-containing protein</fullName>
    </submittedName>
</protein>
<dbReference type="SUPFAM" id="SSF141868">
    <property type="entry name" value="EAL domain-like"/>
    <property type="match status" value="1"/>
</dbReference>
<name>I2Q4U8_9BACT</name>
<dbReference type="eggNOG" id="COG5001">
    <property type="taxonomic scope" value="Bacteria"/>
</dbReference>
<accession>I2Q4U8</accession>
<dbReference type="HOGENOM" id="CLU_1169195_0_0_7"/>
<dbReference type="EMBL" id="JH600068">
    <property type="protein sequence ID" value="EIG54804.1"/>
    <property type="molecule type" value="Genomic_DNA"/>
</dbReference>
<dbReference type="OrthoDB" id="5450154at2"/>
<dbReference type="Gene3D" id="3.20.20.450">
    <property type="entry name" value="EAL domain"/>
    <property type="match status" value="1"/>
</dbReference>